<evidence type="ECO:0000313" key="2">
    <source>
        <dbReference type="EMBL" id="MCP1335695.1"/>
    </source>
</evidence>
<proteinExistence type="predicted"/>
<evidence type="ECO:0000256" key="1">
    <source>
        <dbReference type="ARBA" id="ARBA00023125"/>
    </source>
</evidence>
<name>A0A9J6PGG7_9PROT</name>
<dbReference type="PROSITE" id="PS01332">
    <property type="entry name" value="HTH_RRF2_1"/>
    <property type="match status" value="1"/>
</dbReference>
<dbReference type="NCBIfam" id="TIGR00738">
    <property type="entry name" value="rrf2_super"/>
    <property type="match status" value="1"/>
</dbReference>
<protein>
    <submittedName>
        <fullName evidence="2">Rrf2 family transcriptional regulator</fullName>
    </submittedName>
</protein>
<dbReference type="PANTHER" id="PTHR33221:SF5">
    <property type="entry name" value="HTH-TYPE TRANSCRIPTIONAL REGULATOR ISCR"/>
    <property type="match status" value="1"/>
</dbReference>
<keyword evidence="3" id="KW-1185">Reference proteome</keyword>
<dbReference type="InterPro" id="IPR036390">
    <property type="entry name" value="WH_DNA-bd_sf"/>
</dbReference>
<dbReference type="InterPro" id="IPR036388">
    <property type="entry name" value="WH-like_DNA-bd_sf"/>
</dbReference>
<reference evidence="2" key="1">
    <citation type="submission" date="2022-06" db="EMBL/GenBank/DDBJ databases">
        <title>Isolation and Genomics of Futiania mangrovii gen. nov., sp. nov., a Rare and Metabolically-versatile member in the Class Alphaproteobacteria.</title>
        <authorList>
            <person name="Liu L."/>
            <person name="Huang W.-C."/>
            <person name="Pan J."/>
            <person name="Li J."/>
            <person name="Huang Y."/>
            <person name="Du H."/>
            <person name="Liu Y."/>
            <person name="Li M."/>
        </authorList>
    </citation>
    <scope>NUCLEOTIDE SEQUENCE</scope>
    <source>
        <strain evidence="2">FT118</strain>
    </source>
</reference>
<gene>
    <name evidence="2" type="ORF">NJQ99_04670</name>
</gene>
<organism evidence="2 3">
    <name type="scientific">Futiania mangrovi</name>
    <dbReference type="NCBI Taxonomy" id="2959716"/>
    <lineage>
        <taxon>Bacteria</taxon>
        <taxon>Pseudomonadati</taxon>
        <taxon>Pseudomonadota</taxon>
        <taxon>Alphaproteobacteria</taxon>
        <taxon>Futianiales</taxon>
        <taxon>Futianiaceae</taxon>
        <taxon>Futiania</taxon>
    </lineage>
</organism>
<dbReference type="RefSeq" id="WP_269331630.1">
    <property type="nucleotide sequence ID" value="NZ_JAMZFT010000001.1"/>
</dbReference>
<evidence type="ECO:0000313" key="3">
    <source>
        <dbReference type="Proteomes" id="UP001055804"/>
    </source>
</evidence>
<dbReference type="Gene3D" id="1.10.10.10">
    <property type="entry name" value="Winged helix-like DNA-binding domain superfamily/Winged helix DNA-binding domain"/>
    <property type="match status" value="1"/>
</dbReference>
<dbReference type="InterPro" id="IPR030489">
    <property type="entry name" value="TR_Rrf2-type_CS"/>
</dbReference>
<comment type="caution">
    <text evidence="2">The sequence shown here is derived from an EMBL/GenBank/DDBJ whole genome shotgun (WGS) entry which is preliminary data.</text>
</comment>
<keyword evidence="1" id="KW-0238">DNA-binding</keyword>
<sequence length="159" mass="16994">MKLSTKGRYAVMALTDLARHEAAGPVSLSDISLRQGISLAYLEQIFVKLRRAGIVSSTRGPGGGYVLSHGAEGTRVLDIMLAVDEPIKTTRCGGDTSKGCHAGSARCLTHDLWAELGHMIEMFLASVSLADVVARRNLSPYGLDFLREGPRVPEEQGAA</sequence>
<dbReference type="PROSITE" id="PS51197">
    <property type="entry name" value="HTH_RRF2_2"/>
    <property type="match status" value="1"/>
</dbReference>
<dbReference type="SUPFAM" id="SSF46785">
    <property type="entry name" value="Winged helix' DNA-binding domain"/>
    <property type="match status" value="1"/>
</dbReference>
<dbReference type="Proteomes" id="UP001055804">
    <property type="component" value="Unassembled WGS sequence"/>
</dbReference>
<dbReference type="GO" id="GO:0003700">
    <property type="term" value="F:DNA-binding transcription factor activity"/>
    <property type="evidence" value="ECO:0007669"/>
    <property type="project" value="TreeGrafter"/>
</dbReference>
<dbReference type="GO" id="GO:0003677">
    <property type="term" value="F:DNA binding"/>
    <property type="evidence" value="ECO:0007669"/>
    <property type="project" value="UniProtKB-KW"/>
</dbReference>
<accession>A0A9J6PGG7</accession>
<dbReference type="GO" id="GO:0005829">
    <property type="term" value="C:cytosol"/>
    <property type="evidence" value="ECO:0007669"/>
    <property type="project" value="TreeGrafter"/>
</dbReference>
<dbReference type="EMBL" id="JAMZFT010000001">
    <property type="protein sequence ID" value="MCP1335695.1"/>
    <property type="molecule type" value="Genomic_DNA"/>
</dbReference>
<dbReference type="AlphaFoldDB" id="A0A9J6PGG7"/>
<dbReference type="PANTHER" id="PTHR33221">
    <property type="entry name" value="WINGED HELIX-TURN-HELIX TRANSCRIPTIONAL REGULATOR, RRF2 FAMILY"/>
    <property type="match status" value="1"/>
</dbReference>
<dbReference type="Pfam" id="PF02082">
    <property type="entry name" value="Rrf2"/>
    <property type="match status" value="1"/>
</dbReference>
<dbReference type="InterPro" id="IPR000944">
    <property type="entry name" value="Tscrpt_reg_Rrf2"/>
</dbReference>